<reference evidence="4" key="1">
    <citation type="journal article" date="2011" name="Genome Biol.">
        <title>The draft genome of the carcinogenic human liver fluke Clonorchis sinensis.</title>
        <authorList>
            <person name="Wang X."/>
            <person name="Chen W."/>
            <person name="Huang Y."/>
            <person name="Sun J."/>
            <person name="Men J."/>
            <person name="Liu H."/>
            <person name="Luo F."/>
            <person name="Guo L."/>
            <person name="Lv X."/>
            <person name="Deng C."/>
            <person name="Zhou C."/>
            <person name="Fan Y."/>
            <person name="Li X."/>
            <person name="Huang L."/>
            <person name="Hu Y."/>
            <person name="Liang C."/>
            <person name="Hu X."/>
            <person name="Xu J."/>
            <person name="Yu X."/>
        </authorList>
    </citation>
    <scope>NUCLEOTIDE SEQUENCE [LARGE SCALE GENOMIC DNA]</scope>
    <source>
        <strain evidence="4">Henan</strain>
    </source>
</reference>
<evidence type="ECO:0000256" key="1">
    <source>
        <dbReference type="PROSITE-ProRule" id="PRU00047"/>
    </source>
</evidence>
<reference key="2">
    <citation type="submission" date="2011-10" db="EMBL/GenBank/DDBJ databases">
        <title>The genome and transcriptome sequence of Clonorchis sinensis provide insights into the carcinogenic liver fluke.</title>
        <authorList>
            <person name="Wang X."/>
            <person name="Huang Y."/>
            <person name="Chen W."/>
            <person name="Liu H."/>
            <person name="Guo L."/>
            <person name="Chen Y."/>
            <person name="Luo F."/>
            <person name="Zhou W."/>
            <person name="Sun J."/>
            <person name="Mao Q."/>
            <person name="Liang P."/>
            <person name="Zhou C."/>
            <person name="Tian Y."/>
            <person name="Men J."/>
            <person name="Lv X."/>
            <person name="Huang L."/>
            <person name="Zhou J."/>
            <person name="Hu Y."/>
            <person name="Li R."/>
            <person name="Zhang F."/>
            <person name="Lei H."/>
            <person name="Li X."/>
            <person name="Hu X."/>
            <person name="Liang C."/>
            <person name="Xu J."/>
            <person name="Wu Z."/>
            <person name="Yu X."/>
        </authorList>
    </citation>
    <scope>NUCLEOTIDE SEQUENCE</scope>
    <source>
        <strain>Henan</strain>
    </source>
</reference>
<evidence type="ECO:0000313" key="5">
    <source>
        <dbReference type="Proteomes" id="UP000008909"/>
    </source>
</evidence>
<feature type="region of interest" description="Disordered" evidence="2">
    <location>
        <begin position="253"/>
        <end position="272"/>
    </location>
</feature>
<evidence type="ECO:0000313" key="4">
    <source>
        <dbReference type="EMBL" id="GAA53942.1"/>
    </source>
</evidence>
<proteinExistence type="predicted"/>
<keyword evidence="1" id="KW-0863">Zinc-finger</keyword>
<keyword evidence="1" id="KW-0479">Metal-binding</keyword>
<keyword evidence="5" id="KW-1185">Reference proteome</keyword>
<accession>G7YLW1</accession>
<organism evidence="4 5">
    <name type="scientific">Clonorchis sinensis</name>
    <name type="common">Chinese liver fluke</name>
    <dbReference type="NCBI Taxonomy" id="79923"/>
    <lineage>
        <taxon>Eukaryota</taxon>
        <taxon>Metazoa</taxon>
        <taxon>Spiralia</taxon>
        <taxon>Lophotrochozoa</taxon>
        <taxon>Platyhelminthes</taxon>
        <taxon>Trematoda</taxon>
        <taxon>Digenea</taxon>
        <taxon>Opisthorchiida</taxon>
        <taxon>Opisthorchiata</taxon>
        <taxon>Opisthorchiidae</taxon>
        <taxon>Clonorchis</taxon>
    </lineage>
</organism>
<dbReference type="Proteomes" id="UP000008909">
    <property type="component" value="Unassembled WGS sequence"/>
</dbReference>
<keyword evidence="1" id="KW-0862">Zinc</keyword>
<protein>
    <recommendedName>
        <fullName evidence="3">CCHC-type domain-containing protein</fullName>
    </recommendedName>
</protein>
<dbReference type="PROSITE" id="PS50158">
    <property type="entry name" value="ZF_CCHC"/>
    <property type="match status" value="1"/>
</dbReference>
<dbReference type="EMBL" id="DF143657">
    <property type="protein sequence ID" value="GAA53942.1"/>
    <property type="molecule type" value="Genomic_DNA"/>
</dbReference>
<dbReference type="GO" id="GO:0008270">
    <property type="term" value="F:zinc ion binding"/>
    <property type="evidence" value="ECO:0007669"/>
    <property type="project" value="UniProtKB-KW"/>
</dbReference>
<evidence type="ECO:0000256" key="2">
    <source>
        <dbReference type="SAM" id="MobiDB-lite"/>
    </source>
</evidence>
<sequence>MFGIRLANAACAWCPVAVSKSNWSVDVGKELVHLARELADAPLVTLQSQEKRYDSPVKQLQTKVDQLAKQLVATKTESWRHARTSRCYKCGIPDHRKNQCRRTRPLVNNKTLNYSSFLGGRWDLLRNLWNCFAAFVYNYVRVNEYPRKFKKIQSQVFIRFVDKIVFQRYANQTFGKTYNMVRLIVDRSTRRYPGKRYHLFEESVPLTTTYSVALLMSVFPIGEVSAVVELISISPFVKHTQERNTGHVLIPETTGVPRGVGGTHRPNQGHTKVANESQTFAKLTNMTVKHAESCHTFQIEIKAVGKGENHEHLRCKLEQYKSTFPSDLNLVMTADPQEKTAKFIEFEEAAIPVLFDK</sequence>
<feature type="domain" description="CCHC-type" evidence="3">
    <location>
        <begin position="86"/>
        <end position="102"/>
    </location>
</feature>
<name>G7YLW1_CLOSI</name>
<gene>
    <name evidence="4" type="ORF">CLF_111680</name>
</gene>
<dbReference type="AlphaFoldDB" id="G7YLW1"/>
<dbReference type="InterPro" id="IPR001878">
    <property type="entry name" value="Znf_CCHC"/>
</dbReference>
<evidence type="ECO:0000259" key="3">
    <source>
        <dbReference type="PROSITE" id="PS50158"/>
    </source>
</evidence>
<dbReference type="GO" id="GO:0003676">
    <property type="term" value="F:nucleic acid binding"/>
    <property type="evidence" value="ECO:0007669"/>
    <property type="project" value="InterPro"/>
</dbReference>